<accession>A0A3B1ILP0</accession>
<dbReference type="Ensembl" id="ENSAMXT00000038546.1">
    <property type="protein sequence ID" value="ENSAMXP00000030475.1"/>
    <property type="gene ID" value="ENSAMXG00000036609.1"/>
</dbReference>
<sequence length="270" mass="31141">MADLSVFLSGITVSLGQNMDSEKNSTVVKDFENVELGDIGKKQKVPRRTIYFASGETMEEFSTDEEDEEEELVQAKSSALTAVDPSKLTWGPYFWFHMWRVATSTISVCDYLGEKVASLLGITSPKYQYAIDEYYRMKKEEEEEVHLWTVWRAATSLRSRRCTTRSSRCGWRRSRWRWRCRRAGALARGRAHRPGARSWWDECWWGARGWWGSGRGSGRSIDGVLPLPLQRTRTERSPEQVPHGGERTRCHDARAARQTGVLMLYTHTHL</sequence>
<dbReference type="PANTHER" id="PTHR31206:SF5">
    <property type="entry name" value="PROTEIN FAM177A1"/>
    <property type="match status" value="1"/>
</dbReference>
<reference evidence="1" key="3">
    <citation type="submission" date="2025-08" db="UniProtKB">
        <authorList>
            <consortium name="Ensembl"/>
        </authorList>
    </citation>
    <scope>IDENTIFICATION</scope>
</reference>
<reference evidence="1" key="4">
    <citation type="submission" date="2025-09" db="UniProtKB">
        <authorList>
            <consortium name="Ensembl"/>
        </authorList>
    </citation>
    <scope>IDENTIFICATION</scope>
</reference>
<reference evidence="2" key="1">
    <citation type="submission" date="2013-03" db="EMBL/GenBank/DDBJ databases">
        <authorList>
            <person name="Jeffery W."/>
            <person name="Warren W."/>
            <person name="Wilson R.K."/>
        </authorList>
    </citation>
    <scope>NUCLEOTIDE SEQUENCE</scope>
    <source>
        <strain evidence="2">female</strain>
    </source>
</reference>
<dbReference type="Pfam" id="PF14774">
    <property type="entry name" value="FAM177"/>
    <property type="match status" value="1"/>
</dbReference>
<proteinExistence type="predicted"/>
<organism evidence="1 2">
    <name type="scientific">Astyanax mexicanus</name>
    <name type="common">Blind cave fish</name>
    <name type="synonym">Astyanax fasciatus mexicanus</name>
    <dbReference type="NCBI Taxonomy" id="7994"/>
    <lineage>
        <taxon>Eukaryota</taxon>
        <taxon>Metazoa</taxon>
        <taxon>Chordata</taxon>
        <taxon>Craniata</taxon>
        <taxon>Vertebrata</taxon>
        <taxon>Euteleostomi</taxon>
        <taxon>Actinopterygii</taxon>
        <taxon>Neopterygii</taxon>
        <taxon>Teleostei</taxon>
        <taxon>Ostariophysi</taxon>
        <taxon>Characiformes</taxon>
        <taxon>Characoidei</taxon>
        <taxon>Acestrorhamphidae</taxon>
        <taxon>Acestrorhamphinae</taxon>
        <taxon>Astyanax</taxon>
    </lineage>
</organism>
<dbReference type="GeneTree" id="ENSGT00390000016736"/>
<dbReference type="Proteomes" id="UP000018467">
    <property type="component" value="Unassembled WGS sequence"/>
</dbReference>
<keyword evidence="2" id="KW-1185">Reference proteome</keyword>
<protein>
    <submittedName>
        <fullName evidence="1">Family with sequence similarity 177 member A1</fullName>
    </submittedName>
</protein>
<dbReference type="STRING" id="7994.ENSAMXP00000030475"/>
<name>A0A3B1ILP0_ASTMX</name>
<dbReference type="InParanoid" id="A0A3B1ILP0"/>
<evidence type="ECO:0000313" key="2">
    <source>
        <dbReference type="Proteomes" id="UP000018467"/>
    </source>
</evidence>
<dbReference type="PANTHER" id="PTHR31206">
    <property type="entry name" value="LP10445P"/>
    <property type="match status" value="1"/>
</dbReference>
<dbReference type="AlphaFoldDB" id="A0A3B1ILP0"/>
<reference evidence="2" key="2">
    <citation type="journal article" date="2014" name="Nat. Commun.">
        <title>The cavefish genome reveals candidate genes for eye loss.</title>
        <authorList>
            <person name="McGaugh S.E."/>
            <person name="Gross J.B."/>
            <person name="Aken B."/>
            <person name="Blin M."/>
            <person name="Borowsky R."/>
            <person name="Chalopin D."/>
            <person name="Hinaux H."/>
            <person name="Jeffery W.R."/>
            <person name="Keene A."/>
            <person name="Ma L."/>
            <person name="Minx P."/>
            <person name="Murphy D."/>
            <person name="O'Quin K.E."/>
            <person name="Retaux S."/>
            <person name="Rohner N."/>
            <person name="Searle S.M."/>
            <person name="Stahl B.A."/>
            <person name="Tabin C."/>
            <person name="Volff J.N."/>
            <person name="Yoshizawa M."/>
            <person name="Warren W.C."/>
        </authorList>
    </citation>
    <scope>NUCLEOTIDE SEQUENCE [LARGE SCALE GENOMIC DNA]</scope>
    <source>
        <strain evidence="2">female</strain>
    </source>
</reference>
<dbReference type="Bgee" id="ENSAMXG00000036609">
    <property type="expression patterns" value="Expressed in camera-type eye and 14 other cell types or tissues"/>
</dbReference>
<evidence type="ECO:0000313" key="1">
    <source>
        <dbReference type="Ensembl" id="ENSAMXP00000030475.1"/>
    </source>
</evidence>
<dbReference type="InterPro" id="IPR028260">
    <property type="entry name" value="FAM177"/>
</dbReference>